<proteinExistence type="inferred from homology"/>
<protein>
    <submittedName>
        <fullName evidence="3">Uncharacterized protein</fullName>
    </submittedName>
</protein>
<dbReference type="Proteomes" id="UP001165065">
    <property type="component" value="Unassembled WGS sequence"/>
</dbReference>
<dbReference type="CDD" id="cd05327">
    <property type="entry name" value="retinol-DH_like_SDR_c_like"/>
    <property type="match status" value="1"/>
</dbReference>
<accession>A0A9W7GN83</accession>
<sequence>MLTVPISKQLADVMRPEYTRNWLMWCALSIRRTGNMAHVLTLPSPDLASQVTKRYSTTTTTVNMGASNTKFASEADLSKDLTGKIVVVTGGNSGIGKSTCMQLSKQGATVIVGCRRLKAGEEAAEECNAQTECQEGGGKGSAKAMVLDIADHNSVKAFAETFSKNYAKLDLLVNNAGIMNVPTRKLTADGNESQFGTNHIGHFSLTGLLLPSLNKSSSPRVVCLSSEYHNIAQGKKGVIDFEDVNFTTRPYDGWTAYAQSKLANLLFAQELAKRYPNIISVSAHPGFVESNLLKLPAPALVLMTPALRYGMKMIPPWDGVQTSLHCCLSDELENGRYYSQVESPRGTVGGWPTEKEHMNENVTEENARKLWEMSVEMTKVDY</sequence>
<organism evidence="3 4">
    <name type="scientific">Triparma columacea</name>
    <dbReference type="NCBI Taxonomy" id="722753"/>
    <lineage>
        <taxon>Eukaryota</taxon>
        <taxon>Sar</taxon>
        <taxon>Stramenopiles</taxon>
        <taxon>Ochrophyta</taxon>
        <taxon>Bolidophyceae</taxon>
        <taxon>Parmales</taxon>
        <taxon>Triparmaceae</taxon>
        <taxon>Triparma</taxon>
    </lineage>
</organism>
<reference evidence="4" key="1">
    <citation type="journal article" date="2023" name="Commun. Biol.">
        <title>Genome analysis of Parmales, the sister group of diatoms, reveals the evolutionary specialization of diatoms from phago-mixotrophs to photoautotrophs.</title>
        <authorList>
            <person name="Ban H."/>
            <person name="Sato S."/>
            <person name="Yoshikawa S."/>
            <person name="Yamada K."/>
            <person name="Nakamura Y."/>
            <person name="Ichinomiya M."/>
            <person name="Sato N."/>
            <person name="Blanc-Mathieu R."/>
            <person name="Endo H."/>
            <person name="Kuwata A."/>
            <person name="Ogata H."/>
        </authorList>
    </citation>
    <scope>NUCLEOTIDE SEQUENCE [LARGE SCALE GENOMIC DNA]</scope>
</reference>
<keyword evidence="4" id="KW-1185">Reference proteome</keyword>
<dbReference type="PANTHER" id="PTHR24320">
    <property type="entry name" value="RETINOL DEHYDROGENASE"/>
    <property type="match status" value="1"/>
</dbReference>
<dbReference type="EMBL" id="BRYA01000325">
    <property type="protein sequence ID" value="GMI47040.1"/>
    <property type="molecule type" value="Genomic_DNA"/>
</dbReference>
<name>A0A9W7GN83_9STRA</name>
<evidence type="ECO:0000313" key="4">
    <source>
        <dbReference type="Proteomes" id="UP001165065"/>
    </source>
</evidence>
<dbReference type="Gene3D" id="3.40.50.720">
    <property type="entry name" value="NAD(P)-binding Rossmann-like Domain"/>
    <property type="match status" value="1"/>
</dbReference>
<gene>
    <name evidence="3" type="ORF">TrCOL_g156</name>
</gene>
<comment type="caution">
    <text evidence="3">The sequence shown here is derived from an EMBL/GenBank/DDBJ whole genome shotgun (WGS) entry which is preliminary data.</text>
</comment>
<dbReference type="PRINTS" id="PR00081">
    <property type="entry name" value="GDHRDH"/>
</dbReference>
<dbReference type="InterPro" id="IPR002347">
    <property type="entry name" value="SDR_fam"/>
</dbReference>
<dbReference type="AlphaFoldDB" id="A0A9W7GN83"/>
<evidence type="ECO:0000256" key="2">
    <source>
        <dbReference type="ARBA" id="ARBA00023002"/>
    </source>
</evidence>
<dbReference type="Pfam" id="PF00106">
    <property type="entry name" value="adh_short"/>
    <property type="match status" value="1"/>
</dbReference>
<comment type="similarity">
    <text evidence="1">Belongs to the short-chain dehydrogenases/reductases (SDR) family.</text>
</comment>
<dbReference type="PANTHER" id="PTHR24320:SF148">
    <property type="entry name" value="NAD(P)-BINDING ROSSMANN-FOLD SUPERFAMILY PROTEIN"/>
    <property type="match status" value="1"/>
</dbReference>
<dbReference type="InterPro" id="IPR036291">
    <property type="entry name" value="NAD(P)-bd_dom_sf"/>
</dbReference>
<dbReference type="SUPFAM" id="SSF51735">
    <property type="entry name" value="NAD(P)-binding Rossmann-fold domains"/>
    <property type="match status" value="1"/>
</dbReference>
<keyword evidence="2" id="KW-0560">Oxidoreductase</keyword>
<evidence type="ECO:0000256" key="1">
    <source>
        <dbReference type="ARBA" id="ARBA00006484"/>
    </source>
</evidence>
<dbReference type="GO" id="GO:0016491">
    <property type="term" value="F:oxidoreductase activity"/>
    <property type="evidence" value="ECO:0007669"/>
    <property type="project" value="UniProtKB-KW"/>
</dbReference>
<evidence type="ECO:0000313" key="3">
    <source>
        <dbReference type="EMBL" id="GMI47040.1"/>
    </source>
</evidence>
<dbReference type="OrthoDB" id="37648at2759"/>